<keyword evidence="3" id="KW-0732">Signal</keyword>
<accession>A0ABR2JHH4</accession>
<evidence type="ECO:0000259" key="4">
    <source>
        <dbReference type="PROSITE" id="PS00498"/>
    </source>
</evidence>
<name>A0ABR2JHH4_9PEZI</name>
<dbReference type="InterPro" id="IPR008922">
    <property type="entry name" value="Di-copper_centre_dom_sf"/>
</dbReference>
<comment type="caution">
    <text evidence="5">The sequence shown here is derived from an EMBL/GenBank/DDBJ whole genome shotgun (WGS) entry which is preliminary data.</text>
</comment>
<evidence type="ECO:0000313" key="5">
    <source>
        <dbReference type="EMBL" id="KAK8877053.1"/>
    </source>
</evidence>
<keyword evidence="1" id="KW-0479">Metal-binding</keyword>
<evidence type="ECO:0000256" key="1">
    <source>
        <dbReference type="ARBA" id="ARBA00022723"/>
    </source>
</evidence>
<keyword evidence="6" id="KW-1185">Reference proteome</keyword>
<organism evidence="5 6">
    <name type="scientific">Apiospora arundinis</name>
    <dbReference type="NCBI Taxonomy" id="335852"/>
    <lineage>
        <taxon>Eukaryota</taxon>
        <taxon>Fungi</taxon>
        <taxon>Dikarya</taxon>
        <taxon>Ascomycota</taxon>
        <taxon>Pezizomycotina</taxon>
        <taxon>Sordariomycetes</taxon>
        <taxon>Xylariomycetidae</taxon>
        <taxon>Amphisphaeriales</taxon>
        <taxon>Apiosporaceae</taxon>
        <taxon>Apiospora</taxon>
    </lineage>
</organism>
<keyword evidence="5" id="KW-0560">Oxidoreductase</keyword>
<keyword evidence="5" id="KW-0503">Monooxygenase</keyword>
<dbReference type="Pfam" id="PF00264">
    <property type="entry name" value="Tyrosinase"/>
    <property type="match status" value="1"/>
</dbReference>
<evidence type="ECO:0000313" key="6">
    <source>
        <dbReference type="Proteomes" id="UP001390339"/>
    </source>
</evidence>
<dbReference type="GO" id="GO:0004497">
    <property type="term" value="F:monooxygenase activity"/>
    <property type="evidence" value="ECO:0007669"/>
    <property type="project" value="UniProtKB-KW"/>
</dbReference>
<feature type="domain" description="Tyrosinase copper-binding" evidence="4">
    <location>
        <begin position="251"/>
        <end position="262"/>
    </location>
</feature>
<reference evidence="5 6" key="1">
    <citation type="journal article" date="2024" name="IMA Fungus">
        <title>Apiospora arundinis, a panoply of carbohydrate-active enzymes and secondary metabolites.</title>
        <authorList>
            <person name="Sorensen T."/>
            <person name="Petersen C."/>
            <person name="Muurmann A.T."/>
            <person name="Christiansen J.V."/>
            <person name="Brundto M.L."/>
            <person name="Overgaard C.K."/>
            <person name="Boysen A.T."/>
            <person name="Wollenberg R.D."/>
            <person name="Larsen T.O."/>
            <person name="Sorensen J.L."/>
            <person name="Nielsen K.L."/>
            <person name="Sondergaard T.E."/>
        </authorList>
    </citation>
    <scope>NUCLEOTIDE SEQUENCE [LARGE SCALE GENOMIC DNA]</scope>
    <source>
        <strain evidence="5 6">AAU 773</strain>
    </source>
</reference>
<dbReference type="PANTHER" id="PTHR11474">
    <property type="entry name" value="TYROSINASE FAMILY MEMBER"/>
    <property type="match status" value="1"/>
</dbReference>
<dbReference type="InterPro" id="IPR002227">
    <property type="entry name" value="Tyrosinase_Cu-bd"/>
</dbReference>
<gene>
    <name evidence="5" type="ORF">PGQ11_001999</name>
</gene>
<evidence type="ECO:0000256" key="3">
    <source>
        <dbReference type="SAM" id="SignalP"/>
    </source>
</evidence>
<proteinExistence type="predicted"/>
<dbReference type="PROSITE" id="PS00498">
    <property type="entry name" value="TYROSINASE_2"/>
    <property type="match status" value="1"/>
</dbReference>
<feature type="chain" id="PRO_5047364229" evidence="3">
    <location>
        <begin position="19"/>
        <end position="325"/>
    </location>
</feature>
<protein>
    <submittedName>
        <fullName evidence="5">Monophenol monooxygenase (Tyrosinase)</fullName>
    </submittedName>
</protein>
<dbReference type="Proteomes" id="UP001390339">
    <property type="component" value="Unassembled WGS sequence"/>
</dbReference>
<sequence length="325" mass="36122">MKFVSMLAVAGAIAPAIARPANQPRETCTNPEKRAEWRQLSPADQQSYIKAVLCLKTKPSKMGLKTPLYDDFPNVHFKLNQYIHGSAPFLPWHRYFVHVYNKNLRECGYEGPGTYWDWTQDTAGLRLSAVMSAETGFGGNGNPAKTEKHPDGGADLKCVTEGPFAGLRPEYLAVTPKTMAEGGHCMFRDLPEVSEPAAFDQMKGSISPEYIAELQAYQNFTTYHTALEGGPHGVIHASLGGEMNPTTSPNDPLFFLHHGMVDFLWWQWQEKNSARLTDYNGVASHVGEDKAREVALDDILAMNGIEKDVTVRDVMDTRGSLCYTY</sequence>
<dbReference type="Gene3D" id="1.10.1280.10">
    <property type="entry name" value="Di-copper center containing domain from catechol oxidase"/>
    <property type="match status" value="1"/>
</dbReference>
<dbReference type="EMBL" id="JAPCWZ010000002">
    <property type="protein sequence ID" value="KAK8877053.1"/>
    <property type="molecule type" value="Genomic_DNA"/>
</dbReference>
<evidence type="ECO:0000256" key="2">
    <source>
        <dbReference type="ARBA" id="ARBA00023008"/>
    </source>
</evidence>
<dbReference type="InterPro" id="IPR050316">
    <property type="entry name" value="Tyrosinase/Hemocyanin"/>
</dbReference>
<keyword evidence="2" id="KW-0186">Copper</keyword>
<dbReference type="SUPFAM" id="SSF48056">
    <property type="entry name" value="Di-copper centre-containing domain"/>
    <property type="match status" value="1"/>
</dbReference>
<feature type="signal peptide" evidence="3">
    <location>
        <begin position="1"/>
        <end position="18"/>
    </location>
</feature>
<dbReference type="PANTHER" id="PTHR11474:SF126">
    <property type="entry name" value="TYROSINASE-LIKE PROTEIN TYR-1-RELATED"/>
    <property type="match status" value="1"/>
</dbReference>
<dbReference type="PRINTS" id="PR00092">
    <property type="entry name" value="TYROSINASE"/>
</dbReference>